<gene>
    <name evidence="1" type="primary">PCNA</name>
    <name evidence="1" type="ORF">SNAT2548_LOCUS23897</name>
</gene>
<accession>A0A812RG04</accession>
<keyword evidence="2" id="KW-1185">Reference proteome</keyword>
<dbReference type="AlphaFoldDB" id="A0A812RG04"/>
<name>A0A812RG04_9DINO</name>
<comment type="caution">
    <text evidence="1">The sequence shown here is derived from an EMBL/GenBank/DDBJ whole genome shotgun (WGS) entry which is preliminary data.</text>
</comment>
<evidence type="ECO:0000313" key="2">
    <source>
        <dbReference type="Proteomes" id="UP000604046"/>
    </source>
</evidence>
<dbReference type="EMBL" id="CAJNDS010002338">
    <property type="protein sequence ID" value="CAE7439768.1"/>
    <property type="molecule type" value="Genomic_DNA"/>
</dbReference>
<organism evidence="1 2">
    <name type="scientific">Symbiodinium natans</name>
    <dbReference type="NCBI Taxonomy" id="878477"/>
    <lineage>
        <taxon>Eukaryota</taxon>
        <taxon>Sar</taxon>
        <taxon>Alveolata</taxon>
        <taxon>Dinophyceae</taxon>
        <taxon>Suessiales</taxon>
        <taxon>Symbiodiniaceae</taxon>
        <taxon>Symbiodinium</taxon>
    </lineage>
</organism>
<sequence>MFCYLRCHIESHEKSRDREKGRQATGPLWLHLAAQAKNLADQLNLQQLLEVLKLFCSVRYEDYELYMRLLGEVARAGQEQLCQLLRLMARRRLRERNYARAPSPQVDMAVAHLLSKIRFAEELLSGRLLVKTANALAALECRSQPKFVEHFNRHFEHRIEELDAELCCMVSPVFLVNYMGDALRRAFLKRCAEVQAGFTGGFPIRSLACIELALRKEQHSLVASLPPFVVRYLEKVRAQTDFDKYGSVVLPTTVAPDGPRGDERQELSVALLRKAATTPGSSTGDVFSSEMHRDVSACLGHLGIEHENGVVTGPYLLDVVAKDMVNPSRRIVYEVNSPHHFYEGTKD</sequence>
<dbReference type="Proteomes" id="UP000604046">
    <property type="component" value="Unassembled WGS sequence"/>
</dbReference>
<evidence type="ECO:0000313" key="1">
    <source>
        <dbReference type="EMBL" id="CAE7439768.1"/>
    </source>
</evidence>
<protein>
    <submittedName>
        <fullName evidence="1">PCNA protein</fullName>
    </submittedName>
</protein>
<dbReference type="OrthoDB" id="440521at2759"/>
<reference evidence="1" key="1">
    <citation type="submission" date="2021-02" db="EMBL/GenBank/DDBJ databases">
        <authorList>
            <person name="Dougan E. K."/>
            <person name="Rhodes N."/>
            <person name="Thang M."/>
            <person name="Chan C."/>
        </authorList>
    </citation>
    <scope>NUCLEOTIDE SEQUENCE</scope>
</reference>
<proteinExistence type="predicted"/>